<dbReference type="InterPro" id="IPR012337">
    <property type="entry name" value="RNaseH-like_sf"/>
</dbReference>
<accession>A0A409XEW7</accession>
<feature type="region of interest" description="Disordered" evidence="1">
    <location>
        <begin position="1"/>
        <end position="20"/>
    </location>
</feature>
<dbReference type="GO" id="GO:0003676">
    <property type="term" value="F:nucleic acid binding"/>
    <property type="evidence" value="ECO:0007669"/>
    <property type="project" value="InterPro"/>
</dbReference>
<evidence type="ECO:0000313" key="4">
    <source>
        <dbReference type="Proteomes" id="UP000283269"/>
    </source>
</evidence>
<dbReference type="AlphaFoldDB" id="A0A409XEW7"/>
<dbReference type="InParanoid" id="A0A409XEW7"/>
<dbReference type="OrthoDB" id="3230070at2759"/>
<evidence type="ECO:0000256" key="1">
    <source>
        <dbReference type="SAM" id="MobiDB-lite"/>
    </source>
</evidence>
<dbReference type="EMBL" id="NHYD01001913">
    <property type="protein sequence ID" value="PPQ89284.1"/>
    <property type="molecule type" value="Genomic_DNA"/>
</dbReference>
<dbReference type="InterPro" id="IPR002156">
    <property type="entry name" value="RNaseH_domain"/>
</dbReference>
<evidence type="ECO:0000313" key="3">
    <source>
        <dbReference type="EMBL" id="PPQ89284.1"/>
    </source>
</evidence>
<sequence>MALKESVEDDIGPSADGAPKPRSAQLYAHTFHNKICQYLDAKQLNTVNISWCPSHCDIAGNERADELAKEATKLACTAPIGVTRANALKRAKARTLKSWTREWSRTPKSGGFAPANRIPPSLRFPTPTLKHVLKLKKSRELFGRIIQCRMNHGYTGQFQRRFNLRGETRCPCGEGEIETREHILCHCPWFTEARANLLKFSKYLFLPEILGTEPGIKALANFLNASSAFTRTGTKPLPTPTPLFDDEPVPDSEDDESNEDY</sequence>
<evidence type="ECO:0000259" key="2">
    <source>
        <dbReference type="PROSITE" id="PS50879"/>
    </source>
</evidence>
<gene>
    <name evidence="3" type="ORF">CVT25_000876</name>
</gene>
<dbReference type="PROSITE" id="PS50879">
    <property type="entry name" value="RNASE_H_1"/>
    <property type="match status" value="1"/>
</dbReference>
<proteinExistence type="predicted"/>
<feature type="domain" description="RNase H type-1" evidence="2">
    <location>
        <begin position="1"/>
        <end position="73"/>
    </location>
</feature>
<feature type="region of interest" description="Disordered" evidence="1">
    <location>
        <begin position="231"/>
        <end position="261"/>
    </location>
</feature>
<reference evidence="3 4" key="1">
    <citation type="journal article" date="2018" name="Evol. Lett.">
        <title>Horizontal gene cluster transfer increased hallucinogenic mushroom diversity.</title>
        <authorList>
            <person name="Reynolds H.T."/>
            <person name="Vijayakumar V."/>
            <person name="Gluck-Thaler E."/>
            <person name="Korotkin H.B."/>
            <person name="Matheny P.B."/>
            <person name="Slot J.C."/>
        </authorList>
    </citation>
    <scope>NUCLEOTIDE SEQUENCE [LARGE SCALE GENOMIC DNA]</scope>
    <source>
        <strain evidence="3 4">2631</strain>
    </source>
</reference>
<dbReference type="SUPFAM" id="SSF53098">
    <property type="entry name" value="Ribonuclease H-like"/>
    <property type="match status" value="1"/>
</dbReference>
<dbReference type="Proteomes" id="UP000283269">
    <property type="component" value="Unassembled WGS sequence"/>
</dbReference>
<dbReference type="STRING" id="93625.A0A409XEW7"/>
<dbReference type="Gene3D" id="3.30.420.10">
    <property type="entry name" value="Ribonuclease H-like superfamily/Ribonuclease H"/>
    <property type="match status" value="1"/>
</dbReference>
<name>A0A409XEW7_PSICY</name>
<organism evidence="3 4">
    <name type="scientific">Psilocybe cyanescens</name>
    <dbReference type="NCBI Taxonomy" id="93625"/>
    <lineage>
        <taxon>Eukaryota</taxon>
        <taxon>Fungi</taxon>
        <taxon>Dikarya</taxon>
        <taxon>Basidiomycota</taxon>
        <taxon>Agaricomycotina</taxon>
        <taxon>Agaricomycetes</taxon>
        <taxon>Agaricomycetidae</taxon>
        <taxon>Agaricales</taxon>
        <taxon>Agaricineae</taxon>
        <taxon>Strophariaceae</taxon>
        <taxon>Psilocybe</taxon>
    </lineage>
</organism>
<feature type="compositionally biased region" description="Acidic residues" evidence="1">
    <location>
        <begin position="244"/>
        <end position="261"/>
    </location>
</feature>
<comment type="caution">
    <text evidence="3">The sequence shown here is derived from an EMBL/GenBank/DDBJ whole genome shotgun (WGS) entry which is preliminary data.</text>
</comment>
<keyword evidence="4" id="KW-1185">Reference proteome</keyword>
<dbReference type="InterPro" id="IPR036397">
    <property type="entry name" value="RNaseH_sf"/>
</dbReference>
<protein>
    <recommendedName>
        <fullName evidence="2">RNase H type-1 domain-containing protein</fullName>
    </recommendedName>
</protein>
<dbReference type="GO" id="GO:0004523">
    <property type="term" value="F:RNA-DNA hybrid ribonuclease activity"/>
    <property type="evidence" value="ECO:0007669"/>
    <property type="project" value="InterPro"/>
</dbReference>